<proteinExistence type="predicted"/>
<protein>
    <submittedName>
        <fullName evidence="1">Uncharacterized protein</fullName>
    </submittedName>
</protein>
<sequence length="378" mass="43594">MATLRPLPEGDGPKLEPFTCNLLADDVEYIEILGHNGIHGVIIKTRIGDRLYAIKFFPETVESEPEYYARNFPKVPIHKRAEFESHFTPFNQECRAFGRLKEVNHEHLAVKVHGYVLLKVDQALEVKMRNALLKMPREPKTPPKTAASLLITSSGVVKGIVKDWVEPAKYREESDIPPHKIDNILSVSHFPRMLEELHQIHRCGIVIRDLSISQYVNGILVDFSMAWTMPHPLGPGGGLKPTWTFQSLAAWDLYCFQTKVIDLWNIYLNNKLDIGHGECRLRAYRHPNEYSLRPSPSRQRPFLPIINHEEEDEDKVLDMVELPRYDPGAFNDDVATELILENKRKRDEERVGRARKKRKVGTFWTVYSSGYSYRFPGL</sequence>
<gene>
    <name evidence="1" type="ORF">CDV36_006113</name>
</gene>
<evidence type="ECO:0000313" key="1">
    <source>
        <dbReference type="EMBL" id="RMJ14209.1"/>
    </source>
</evidence>
<dbReference type="OrthoDB" id="3432781at2759"/>
<dbReference type="STRING" id="2010991.A0A3M2S9K0"/>
<keyword evidence="2" id="KW-1185">Reference proteome</keyword>
<dbReference type="InterPro" id="IPR025213">
    <property type="entry name" value="Sim4_Fta2"/>
</dbReference>
<accession>A0A3M2S9K0</accession>
<comment type="caution">
    <text evidence="1">The sequence shown here is derived from an EMBL/GenBank/DDBJ whole genome shotgun (WGS) entry which is preliminary data.</text>
</comment>
<evidence type="ECO:0000313" key="2">
    <source>
        <dbReference type="Proteomes" id="UP000277212"/>
    </source>
</evidence>
<dbReference type="AlphaFoldDB" id="A0A3M2S9K0"/>
<dbReference type="EMBL" id="NKUJ01000090">
    <property type="protein sequence ID" value="RMJ14209.1"/>
    <property type="molecule type" value="Genomic_DNA"/>
</dbReference>
<dbReference type="Proteomes" id="UP000277212">
    <property type="component" value="Unassembled WGS sequence"/>
</dbReference>
<name>A0A3M2S9K0_9HYPO</name>
<dbReference type="Pfam" id="PF13095">
    <property type="entry name" value="FTA2"/>
    <property type="match status" value="1"/>
</dbReference>
<reference evidence="1 2" key="1">
    <citation type="submission" date="2017-06" db="EMBL/GenBank/DDBJ databases">
        <title>Comparative genomic analysis of Ambrosia Fusariam Clade fungi.</title>
        <authorList>
            <person name="Stajich J.E."/>
            <person name="Carrillo J."/>
            <person name="Kijimoto T."/>
            <person name="Eskalen A."/>
            <person name="O'Donnell K."/>
            <person name="Kasson M."/>
        </authorList>
    </citation>
    <scope>NUCLEOTIDE SEQUENCE [LARGE SCALE GENOMIC DNA]</scope>
    <source>
        <strain evidence="1">UCR3666</strain>
    </source>
</reference>
<organism evidence="1 2">
    <name type="scientific">Fusarium kuroshium</name>
    <dbReference type="NCBI Taxonomy" id="2010991"/>
    <lineage>
        <taxon>Eukaryota</taxon>
        <taxon>Fungi</taxon>
        <taxon>Dikarya</taxon>
        <taxon>Ascomycota</taxon>
        <taxon>Pezizomycotina</taxon>
        <taxon>Sordariomycetes</taxon>
        <taxon>Hypocreomycetidae</taxon>
        <taxon>Hypocreales</taxon>
        <taxon>Nectriaceae</taxon>
        <taxon>Fusarium</taxon>
        <taxon>Fusarium solani species complex</taxon>
    </lineage>
</organism>